<dbReference type="AlphaFoldDB" id="A0A399D1H5"/>
<comment type="similarity">
    <text evidence="1">Belongs to the sulfatase family.</text>
</comment>
<dbReference type="InterPro" id="IPR000917">
    <property type="entry name" value="Sulfatase_N"/>
</dbReference>
<dbReference type="PROSITE" id="PS00523">
    <property type="entry name" value="SULFATASE_1"/>
    <property type="match status" value="1"/>
</dbReference>
<comment type="caution">
    <text evidence="6">The sequence shown here is derived from an EMBL/GenBank/DDBJ whole genome shotgun (WGS) entry which is preliminary data.</text>
</comment>
<name>A0A399D1H5_9BACT</name>
<proteinExistence type="inferred from homology"/>
<evidence type="ECO:0000256" key="4">
    <source>
        <dbReference type="ARBA" id="ARBA00022837"/>
    </source>
</evidence>
<evidence type="ECO:0000313" key="7">
    <source>
        <dbReference type="Proteomes" id="UP000266441"/>
    </source>
</evidence>
<dbReference type="EMBL" id="QWET01000006">
    <property type="protein sequence ID" value="RIH65293.1"/>
    <property type="molecule type" value="Genomic_DNA"/>
</dbReference>
<dbReference type="Proteomes" id="UP000266441">
    <property type="component" value="Unassembled WGS sequence"/>
</dbReference>
<dbReference type="SUPFAM" id="SSF53649">
    <property type="entry name" value="Alkaline phosphatase-like"/>
    <property type="match status" value="1"/>
</dbReference>
<dbReference type="PANTHER" id="PTHR42693:SF53">
    <property type="entry name" value="ENDO-4-O-SULFATASE"/>
    <property type="match status" value="1"/>
</dbReference>
<keyword evidence="4" id="KW-0106">Calcium</keyword>
<feature type="domain" description="Sulfatase N-terminal" evidence="5">
    <location>
        <begin position="34"/>
        <end position="314"/>
    </location>
</feature>
<evidence type="ECO:0000256" key="2">
    <source>
        <dbReference type="ARBA" id="ARBA00022723"/>
    </source>
</evidence>
<dbReference type="Pfam" id="PF00884">
    <property type="entry name" value="Sulfatase"/>
    <property type="match status" value="1"/>
</dbReference>
<dbReference type="InterPro" id="IPR050738">
    <property type="entry name" value="Sulfatase"/>
</dbReference>
<evidence type="ECO:0000256" key="1">
    <source>
        <dbReference type="ARBA" id="ARBA00008779"/>
    </source>
</evidence>
<dbReference type="GO" id="GO:0004065">
    <property type="term" value="F:arylsulfatase activity"/>
    <property type="evidence" value="ECO:0007669"/>
    <property type="project" value="TreeGrafter"/>
</dbReference>
<dbReference type="RefSeq" id="WP_119349674.1">
    <property type="nucleotide sequence ID" value="NZ_QWET01000006.1"/>
</dbReference>
<keyword evidence="3" id="KW-0378">Hydrolase</keyword>
<dbReference type="InterPro" id="IPR024607">
    <property type="entry name" value="Sulfatase_CS"/>
</dbReference>
<keyword evidence="2" id="KW-0479">Metal-binding</keyword>
<keyword evidence="7" id="KW-1185">Reference proteome</keyword>
<gene>
    <name evidence="6" type="ORF">D1164_09160</name>
</gene>
<evidence type="ECO:0000313" key="6">
    <source>
        <dbReference type="EMBL" id="RIH65293.1"/>
    </source>
</evidence>
<evidence type="ECO:0000259" key="5">
    <source>
        <dbReference type="Pfam" id="PF00884"/>
    </source>
</evidence>
<dbReference type="PANTHER" id="PTHR42693">
    <property type="entry name" value="ARYLSULFATASE FAMILY MEMBER"/>
    <property type="match status" value="1"/>
</dbReference>
<dbReference type="GO" id="GO:0046872">
    <property type="term" value="F:metal ion binding"/>
    <property type="evidence" value="ECO:0007669"/>
    <property type="project" value="UniProtKB-KW"/>
</dbReference>
<sequence>MLGHHHYIAGLLTLFITFQSCDKAHKIKETETLPNILLIVSEDHGQDLGCYGNSVVRTPNIDFLASSGVTFENAYTTYSVCSPSRSSIFTGLYPHQNGQMGLATHKFRMYKPFKTIPVYLKSLGYRTGCLGKIHVNPESAIPFDFHELTSSNFEKKDLSSYAAKAVEFTKSEDSPYFLMVNYPDAHFPLLRQVEGMPKNPIEGGDVTETLPFLGVNTERLRDVTADYYNSIDRLDEAVGILLDSLHSVKKLKNTLIVFLSDHGAQFSRGKTTNYEGALKIPLIFYWPGHIKKGGKVKRNLVSTIDILPTILDAVQLKPDENLPGRSLLGLAQGRKEDDWRKYLFADGLGSTAMFFYPRRSVRGERYKLIYNLHAGREDPYYSVYTDHIYPEVISGTTSAEIMALETEMQEVYMRWKNPPDFELYDLLNDPWEFHELASNPRYKEELERMKTVLFSWQKDSRDPLFELQNLKMLEEEVDSVNKFFPNHSYQKDSDFQWRYPEYFGEYVLGRSDSF</sequence>
<dbReference type="CDD" id="cd16027">
    <property type="entry name" value="SGSH"/>
    <property type="match status" value="1"/>
</dbReference>
<dbReference type="InterPro" id="IPR017850">
    <property type="entry name" value="Alkaline_phosphatase_core_sf"/>
</dbReference>
<organism evidence="6 7">
    <name type="scientific">Mariniphaga sediminis</name>
    <dbReference type="NCBI Taxonomy" id="1628158"/>
    <lineage>
        <taxon>Bacteria</taxon>
        <taxon>Pseudomonadati</taxon>
        <taxon>Bacteroidota</taxon>
        <taxon>Bacteroidia</taxon>
        <taxon>Marinilabiliales</taxon>
        <taxon>Prolixibacteraceae</taxon>
        <taxon>Mariniphaga</taxon>
    </lineage>
</organism>
<protein>
    <submittedName>
        <fullName evidence="6">DUF229 domain-containing protein</fullName>
    </submittedName>
</protein>
<reference evidence="6 7" key="1">
    <citation type="journal article" date="2015" name="Int. J. Syst. Evol. Microbiol.">
        <title>Mariniphaga sediminis sp. nov., isolated from coastal sediment.</title>
        <authorList>
            <person name="Wang F.Q."/>
            <person name="Shen Q.Y."/>
            <person name="Chen G.J."/>
            <person name="Du Z.J."/>
        </authorList>
    </citation>
    <scope>NUCLEOTIDE SEQUENCE [LARGE SCALE GENOMIC DNA]</scope>
    <source>
        <strain evidence="6 7">SY21</strain>
    </source>
</reference>
<dbReference type="OrthoDB" id="9765065at2"/>
<evidence type="ECO:0000256" key="3">
    <source>
        <dbReference type="ARBA" id="ARBA00022801"/>
    </source>
</evidence>
<accession>A0A399D1H5</accession>
<dbReference type="Gene3D" id="3.40.720.10">
    <property type="entry name" value="Alkaline Phosphatase, subunit A"/>
    <property type="match status" value="1"/>
</dbReference>